<keyword evidence="8" id="KW-1185">Reference proteome</keyword>
<dbReference type="PANTHER" id="PTHR19282">
    <property type="entry name" value="TETRASPANIN"/>
    <property type="match status" value="1"/>
</dbReference>
<evidence type="ECO:0000256" key="2">
    <source>
        <dbReference type="ARBA" id="ARBA00022692"/>
    </source>
</evidence>
<feature type="compositionally biased region" description="Low complexity" evidence="5">
    <location>
        <begin position="289"/>
        <end position="302"/>
    </location>
</feature>
<evidence type="ECO:0008006" key="9">
    <source>
        <dbReference type="Google" id="ProtNLM"/>
    </source>
</evidence>
<dbReference type="EMBL" id="OZ020096">
    <property type="protein sequence ID" value="CAK9256430.1"/>
    <property type="molecule type" value="Genomic_DNA"/>
</dbReference>
<reference evidence="7 8" key="1">
    <citation type="submission" date="2024-02" db="EMBL/GenBank/DDBJ databases">
        <authorList>
            <consortium name="ELIXIR-Norway"/>
            <consortium name="Elixir Norway"/>
        </authorList>
    </citation>
    <scope>NUCLEOTIDE SEQUENCE [LARGE SCALE GENOMIC DNA]</scope>
</reference>
<dbReference type="InterPro" id="IPR018499">
    <property type="entry name" value="Tetraspanin/Peripherin"/>
</dbReference>
<keyword evidence="2 6" id="KW-0812">Transmembrane</keyword>
<evidence type="ECO:0000256" key="6">
    <source>
        <dbReference type="SAM" id="Phobius"/>
    </source>
</evidence>
<keyword evidence="3 6" id="KW-1133">Transmembrane helix</keyword>
<evidence type="ECO:0000313" key="8">
    <source>
        <dbReference type="Proteomes" id="UP001497444"/>
    </source>
</evidence>
<feature type="transmembrane region" description="Helical" evidence="6">
    <location>
        <begin position="139"/>
        <end position="164"/>
    </location>
</feature>
<name>A0ABP0VPN2_9BRYO</name>
<evidence type="ECO:0000313" key="7">
    <source>
        <dbReference type="EMBL" id="CAK9256430.1"/>
    </source>
</evidence>
<comment type="subcellular location">
    <subcellularLocation>
        <location evidence="1">Membrane</location>
        <topology evidence="1">Multi-pass membrane protein</topology>
    </subcellularLocation>
</comment>
<organism evidence="7 8">
    <name type="scientific">Sphagnum jensenii</name>
    <dbReference type="NCBI Taxonomy" id="128206"/>
    <lineage>
        <taxon>Eukaryota</taxon>
        <taxon>Viridiplantae</taxon>
        <taxon>Streptophyta</taxon>
        <taxon>Embryophyta</taxon>
        <taxon>Bryophyta</taxon>
        <taxon>Sphagnophytina</taxon>
        <taxon>Sphagnopsida</taxon>
        <taxon>Sphagnales</taxon>
        <taxon>Sphagnaceae</taxon>
        <taxon>Sphagnum</taxon>
    </lineage>
</organism>
<accession>A0ABP0VPN2</accession>
<feature type="region of interest" description="Disordered" evidence="5">
    <location>
        <begin position="289"/>
        <end position="309"/>
    </location>
</feature>
<proteinExistence type="predicted"/>
<evidence type="ECO:0000256" key="4">
    <source>
        <dbReference type="ARBA" id="ARBA00023136"/>
    </source>
</evidence>
<dbReference type="PANTHER" id="PTHR19282:SF522">
    <property type="entry name" value="TETRASPANIN"/>
    <property type="match status" value="1"/>
</dbReference>
<dbReference type="Proteomes" id="UP001497444">
    <property type="component" value="Chromosome 1"/>
</dbReference>
<feature type="compositionally biased region" description="Low complexity" evidence="5">
    <location>
        <begin position="250"/>
        <end position="260"/>
    </location>
</feature>
<keyword evidence="4 6" id="KW-0472">Membrane</keyword>
<gene>
    <name evidence="7" type="ORF">CSSPJE1EN1_LOCUS1908</name>
</gene>
<feature type="transmembrane region" description="Helical" evidence="6">
    <location>
        <begin position="110"/>
        <end position="132"/>
    </location>
</feature>
<feature type="transmembrane region" description="Helical" evidence="6">
    <location>
        <begin position="196"/>
        <end position="218"/>
    </location>
</feature>
<protein>
    <recommendedName>
        <fullName evidence="9">Tetraspanin-18</fullName>
    </recommendedName>
</protein>
<feature type="transmembrane region" description="Helical" evidence="6">
    <location>
        <begin position="12"/>
        <end position="33"/>
    </location>
</feature>
<evidence type="ECO:0000256" key="5">
    <source>
        <dbReference type="SAM" id="MobiDB-lite"/>
    </source>
</evidence>
<sequence>MTCQGFLQCTLKLLNFLVALVGAFMILYSLWMLKEWHSDIAPPSSSDSPSPSPTTSLLDGNLARDGDFNILTSFSLQVTDAGMEQLGRPFLSYQKSTVALPDLPDLPDPWFIYAFMAGGIFTLLVTCTGHVAAETSNSFCLSCYTVIQIVLLLVQFAIAGVLFFDSHWHEDLPDDPTGELDKIKEFLEDNLDICKWVALSVVVLEVLGLFFATVLRAVSASTQRDYDSDEEYLAARASRQAVGNHQQNQATTPTAPGAPGDTRLPRKDAWSTRMRDKFGVDTAEFSGAQQNAATPAAGAEQQSSWCTIM</sequence>
<evidence type="ECO:0000256" key="1">
    <source>
        <dbReference type="ARBA" id="ARBA00004141"/>
    </source>
</evidence>
<feature type="region of interest" description="Disordered" evidence="5">
    <location>
        <begin position="242"/>
        <end position="269"/>
    </location>
</feature>
<evidence type="ECO:0000256" key="3">
    <source>
        <dbReference type="ARBA" id="ARBA00022989"/>
    </source>
</evidence>